<feature type="compositionally biased region" description="Basic and acidic residues" evidence="1">
    <location>
        <begin position="23"/>
        <end position="34"/>
    </location>
</feature>
<organism evidence="3 4">
    <name type="scientific">Agrobacterium tumefaciens str. Kerr 14</name>
    <dbReference type="NCBI Taxonomy" id="1183424"/>
    <lineage>
        <taxon>Bacteria</taxon>
        <taxon>Pseudomonadati</taxon>
        <taxon>Pseudomonadota</taxon>
        <taxon>Alphaproteobacteria</taxon>
        <taxon>Hyphomicrobiales</taxon>
        <taxon>Rhizobiaceae</taxon>
        <taxon>Rhizobium/Agrobacterium group</taxon>
        <taxon>Agrobacterium</taxon>
        <taxon>Agrobacterium tumefaciens complex</taxon>
    </lineage>
</organism>
<gene>
    <name evidence="3" type="ORF">AGR4C_Cc120167</name>
</gene>
<proteinExistence type="predicted"/>
<dbReference type="Pfam" id="PF13467">
    <property type="entry name" value="RHH_4"/>
    <property type="match status" value="1"/>
</dbReference>
<dbReference type="GO" id="GO:0016740">
    <property type="term" value="F:transferase activity"/>
    <property type="evidence" value="ECO:0007669"/>
    <property type="project" value="UniProtKB-KW"/>
</dbReference>
<dbReference type="InterPro" id="IPR038268">
    <property type="entry name" value="RHH_sf"/>
</dbReference>
<feature type="domain" description="Ribbon-helix-helix" evidence="2">
    <location>
        <begin position="48"/>
        <end position="111"/>
    </location>
</feature>
<evidence type="ECO:0000313" key="3">
    <source>
        <dbReference type="EMBL" id="CUX10978.1"/>
    </source>
</evidence>
<protein>
    <submittedName>
        <fullName evidence="3">Arylsulfate sulfotransferase-like protein (Modular protein)</fullName>
    </submittedName>
</protein>
<name>A0A1S7NSB7_AGRTU</name>
<dbReference type="EMBL" id="FBWC01000004">
    <property type="protein sequence ID" value="CUX10978.1"/>
    <property type="molecule type" value="Genomic_DNA"/>
</dbReference>
<sequence length="114" mass="12869">MTGSAKTDKPTDRANFGTIGKESQNRDLPGRYDSDLQPDPPETDLMIRKHSATLHGHRTSISLEDAFWDELKIIADRRKISFAALLAEIDDNRAADSNLSSSLRVYVLNWLKNR</sequence>
<evidence type="ECO:0000259" key="2">
    <source>
        <dbReference type="Pfam" id="PF13467"/>
    </source>
</evidence>
<dbReference type="InterPro" id="IPR027373">
    <property type="entry name" value="RHH_dom"/>
</dbReference>
<reference evidence="3 4" key="1">
    <citation type="submission" date="2016-01" db="EMBL/GenBank/DDBJ databases">
        <authorList>
            <person name="Oliw E.H."/>
        </authorList>
    </citation>
    <scope>NUCLEOTIDE SEQUENCE [LARGE SCALE GENOMIC DNA]</scope>
    <source>
        <strain evidence="3 4">Kerr 14</strain>
    </source>
</reference>
<feature type="region of interest" description="Disordered" evidence="1">
    <location>
        <begin position="1"/>
        <end position="41"/>
    </location>
</feature>
<evidence type="ECO:0000313" key="4">
    <source>
        <dbReference type="Proteomes" id="UP000191897"/>
    </source>
</evidence>
<evidence type="ECO:0000256" key="1">
    <source>
        <dbReference type="SAM" id="MobiDB-lite"/>
    </source>
</evidence>
<keyword evidence="3" id="KW-0808">Transferase</keyword>
<dbReference type="Gene3D" id="1.10.3990.20">
    <property type="entry name" value="protein bp1543"/>
    <property type="match status" value="1"/>
</dbReference>
<accession>A0A1S7NSB7</accession>
<dbReference type="Proteomes" id="UP000191897">
    <property type="component" value="Unassembled WGS sequence"/>
</dbReference>
<feature type="compositionally biased region" description="Basic and acidic residues" evidence="1">
    <location>
        <begin position="1"/>
        <end position="12"/>
    </location>
</feature>
<dbReference type="AlphaFoldDB" id="A0A1S7NSB7"/>